<organism evidence="2 3">
    <name type="scientific">Dorcoceras hygrometricum</name>
    <dbReference type="NCBI Taxonomy" id="472368"/>
    <lineage>
        <taxon>Eukaryota</taxon>
        <taxon>Viridiplantae</taxon>
        <taxon>Streptophyta</taxon>
        <taxon>Embryophyta</taxon>
        <taxon>Tracheophyta</taxon>
        <taxon>Spermatophyta</taxon>
        <taxon>Magnoliopsida</taxon>
        <taxon>eudicotyledons</taxon>
        <taxon>Gunneridae</taxon>
        <taxon>Pentapetalae</taxon>
        <taxon>asterids</taxon>
        <taxon>lamiids</taxon>
        <taxon>Lamiales</taxon>
        <taxon>Gesneriaceae</taxon>
        <taxon>Didymocarpoideae</taxon>
        <taxon>Trichosporeae</taxon>
        <taxon>Loxocarpinae</taxon>
        <taxon>Dorcoceras</taxon>
    </lineage>
</organism>
<reference evidence="2 3" key="1">
    <citation type="journal article" date="2015" name="Proc. Natl. Acad. Sci. U.S.A.">
        <title>The resurrection genome of Boea hygrometrica: A blueprint for survival of dehydration.</title>
        <authorList>
            <person name="Xiao L."/>
            <person name="Yang G."/>
            <person name="Zhang L."/>
            <person name="Yang X."/>
            <person name="Zhao S."/>
            <person name="Ji Z."/>
            <person name="Zhou Q."/>
            <person name="Hu M."/>
            <person name="Wang Y."/>
            <person name="Chen M."/>
            <person name="Xu Y."/>
            <person name="Jin H."/>
            <person name="Xiao X."/>
            <person name="Hu G."/>
            <person name="Bao F."/>
            <person name="Hu Y."/>
            <person name="Wan P."/>
            <person name="Li L."/>
            <person name="Deng X."/>
            <person name="Kuang T."/>
            <person name="Xiang C."/>
            <person name="Zhu J.K."/>
            <person name="Oliver M.J."/>
            <person name="He Y."/>
        </authorList>
    </citation>
    <scope>NUCLEOTIDE SEQUENCE [LARGE SCALE GENOMIC DNA]</scope>
    <source>
        <strain evidence="3">cv. XS01</strain>
    </source>
</reference>
<protein>
    <submittedName>
        <fullName evidence="2">TMV resistance protein N-like</fullName>
    </submittedName>
</protein>
<dbReference type="AlphaFoldDB" id="A0A2Z7D3Z1"/>
<evidence type="ECO:0000256" key="1">
    <source>
        <dbReference type="SAM" id="MobiDB-lite"/>
    </source>
</evidence>
<feature type="region of interest" description="Disordered" evidence="1">
    <location>
        <begin position="124"/>
        <end position="148"/>
    </location>
</feature>
<proteinExistence type="predicted"/>
<feature type="region of interest" description="Disordered" evidence="1">
    <location>
        <begin position="1"/>
        <end position="21"/>
    </location>
</feature>
<feature type="compositionally biased region" description="Polar residues" evidence="1">
    <location>
        <begin position="129"/>
        <end position="138"/>
    </location>
</feature>
<name>A0A2Z7D3Z1_9LAMI</name>
<sequence length="194" mass="20881">MTSQRTRGSATSSSLSETQGSTTICLPSLPLPLLSDNSGAHNGKHTKAGNHPHYQKLKARLQSAYHLYLYHYSAITQGHTMTPQVDSTLGLSDLPAKVCNGQTHGQSSTNGKTNEGCQEISGIKANDSAGKSNLNNLRNPKLRDSADNHDSVKEFGFSGMTTQSTNHVSLIIKFQSTGTQPTNHDSVINRYQGN</sequence>
<dbReference type="EMBL" id="KQ990078">
    <property type="protein sequence ID" value="KZV53710.1"/>
    <property type="molecule type" value="Genomic_DNA"/>
</dbReference>
<dbReference type="Proteomes" id="UP000250235">
    <property type="component" value="Unassembled WGS sequence"/>
</dbReference>
<gene>
    <name evidence="2" type="ORF">F511_26508</name>
</gene>
<evidence type="ECO:0000313" key="2">
    <source>
        <dbReference type="EMBL" id="KZV53710.1"/>
    </source>
</evidence>
<evidence type="ECO:0000313" key="3">
    <source>
        <dbReference type="Proteomes" id="UP000250235"/>
    </source>
</evidence>
<accession>A0A2Z7D3Z1</accession>
<keyword evidence="3" id="KW-1185">Reference proteome</keyword>